<feature type="domain" description="MULE transposase" evidence="2">
    <location>
        <begin position="39"/>
        <end position="137"/>
    </location>
</feature>
<dbReference type="EMBL" id="LT554361">
    <property type="protein sequence ID" value="SAM04404.1"/>
    <property type="molecule type" value="Genomic_DNA"/>
</dbReference>
<dbReference type="InterPro" id="IPR018289">
    <property type="entry name" value="MULE_transposase_dom"/>
</dbReference>
<dbReference type="Pfam" id="PF10551">
    <property type="entry name" value="MULE"/>
    <property type="match status" value="1"/>
</dbReference>
<dbReference type="InParanoid" id="A0A163JYH6"/>
<dbReference type="AlphaFoldDB" id="A0A163JYH6"/>
<accession>A0A163JYH6</accession>
<evidence type="ECO:0000259" key="2">
    <source>
        <dbReference type="Pfam" id="PF10551"/>
    </source>
</evidence>
<keyword evidence="4" id="KW-1185">Reference proteome</keyword>
<name>A0A163JYH6_ABSGL</name>
<feature type="compositionally biased region" description="Low complexity" evidence="1">
    <location>
        <begin position="449"/>
        <end position="464"/>
    </location>
</feature>
<evidence type="ECO:0000313" key="4">
    <source>
        <dbReference type="Proteomes" id="UP000078561"/>
    </source>
</evidence>
<reference evidence="3" key="1">
    <citation type="submission" date="2016-04" db="EMBL/GenBank/DDBJ databases">
        <authorList>
            <person name="Evans L.H."/>
            <person name="Alamgir A."/>
            <person name="Owens N."/>
            <person name="Weber N.D."/>
            <person name="Virtaneva K."/>
            <person name="Barbian K."/>
            <person name="Babar A."/>
            <person name="Rosenke K."/>
        </authorList>
    </citation>
    <scope>NUCLEOTIDE SEQUENCE [LARGE SCALE GENOMIC DNA]</scope>
    <source>
        <strain evidence="3">CBS 101.48</strain>
    </source>
</reference>
<evidence type="ECO:0000313" key="3">
    <source>
        <dbReference type="EMBL" id="SAM04404.1"/>
    </source>
</evidence>
<feature type="region of interest" description="Disordered" evidence="1">
    <location>
        <begin position="555"/>
        <end position="587"/>
    </location>
</feature>
<protein>
    <recommendedName>
        <fullName evidence="2">MULE transposase domain-containing protein</fullName>
    </recommendedName>
</protein>
<dbReference type="Proteomes" id="UP000078561">
    <property type="component" value="Unassembled WGS sequence"/>
</dbReference>
<dbReference type="STRING" id="4829.A0A163JYH6"/>
<feature type="region of interest" description="Disordered" evidence="1">
    <location>
        <begin position="409"/>
        <end position="479"/>
    </location>
</feature>
<gene>
    <name evidence="3" type="primary">ABSGL_10265.1 scaffold 11814</name>
</gene>
<evidence type="ECO:0000256" key="1">
    <source>
        <dbReference type="SAM" id="MobiDB-lite"/>
    </source>
</evidence>
<organism evidence="3">
    <name type="scientific">Absidia glauca</name>
    <name type="common">Pin mould</name>
    <dbReference type="NCBI Taxonomy" id="4829"/>
    <lineage>
        <taxon>Eukaryota</taxon>
        <taxon>Fungi</taxon>
        <taxon>Fungi incertae sedis</taxon>
        <taxon>Mucoromycota</taxon>
        <taxon>Mucoromycotina</taxon>
        <taxon>Mucoromycetes</taxon>
        <taxon>Mucorales</taxon>
        <taxon>Cunninghamellaceae</taxon>
        <taxon>Absidia</taxon>
    </lineage>
</organism>
<proteinExistence type="predicted"/>
<dbReference type="OrthoDB" id="2401469at2759"/>
<sequence length="682" mass="79736">MLLKLLWIEEEHHVAFGFKTPFYDLCAGSSGENLVKEYHVDSTYRTNRAGCELFGVIANINGAGFPVAYLYFKHVADSPTFERNCKIPSLTEFFGTLRQEGINPTFMFSDKDASEIQAIRNVWGNSCGKLCIWHLKQAVDRGLARGRALDIIYDVNEAMQEFVFVLPDFLPNRVPGSQLATKNQRDAIITMMGEHSCRHPIFNCLRSDLLQDEFQVMATQIHQRCAYEMYTFCRENDLDDAWAYLYRNWYSYCWWRKWARSSSMQVPNAKTTMMIESHWRVLKRNHLHHYNRPRLDLLTYLMFDYCQDLVGSYQQKLVMRRDTFSWEREFVSAWNRHVRQATDVPRDGYISDLAQWVCNCPLFYQSKFLICKHLVRQSGRGPIAVFQYYIKRRTESPFIVMQDMSDPAYRNNNRPGDLPDSIITNVNDSDGDEGSIDENQTRRRRRRSTNTTNNNRIRQRTNNTHPSFNTTSPDITPDHPINNLSPTLSDQMYSPTPAHTITPVHPINNVSPTLSDRVYSPAPAHTITPDHPINNLSPTLSDQMYSPPPVNNLFPPLNSSSPPPSTPTDLPTNPILENHSDRASRTEVSMQELYQRLRQRDQEEEALRRRLLEISRQNEDDYREEERLVGVYSESVPRQQFQVFQDTHGPTREAYLDTLIRFRRRRTQPRTYRDYDPFLRHV</sequence>
<feature type="compositionally biased region" description="Polar residues" evidence="1">
    <location>
        <begin position="465"/>
        <end position="474"/>
    </location>
</feature>